<dbReference type="PANTHER" id="PTHR38339">
    <property type="entry name" value="TRANSGLUTAMINASE DOMAIN PROTEIN"/>
    <property type="match status" value="1"/>
</dbReference>
<evidence type="ECO:0000256" key="1">
    <source>
        <dbReference type="SAM" id="Phobius"/>
    </source>
</evidence>
<keyword evidence="1" id="KW-1133">Transmembrane helix</keyword>
<protein>
    <submittedName>
        <fullName evidence="3">IPT/TIG domain-containing protein</fullName>
    </submittedName>
</protein>
<evidence type="ECO:0000313" key="3">
    <source>
        <dbReference type="EMBL" id="SJZ64325.1"/>
    </source>
</evidence>
<keyword evidence="1" id="KW-0812">Transmembrane</keyword>
<dbReference type="GeneID" id="303367098"/>
<feature type="transmembrane region" description="Helical" evidence="1">
    <location>
        <begin position="21"/>
        <end position="40"/>
    </location>
</feature>
<dbReference type="PANTHER" id="PTHR38339:SF1">
    <property type="entry name" value="TRANSGLUTAMINASE-LIKE DOMAIN-CONTAINING PROTEIN"/>
    <property type="match status" value="1"/>
</dbReference>
<dbReference type="Gene3D" id="2.60.40.10">
    <property type="entry name" value="Immunoglobulins"/>
    <property type="match status" value="2"/>
</dbReference>
<dbReference type="EMBL" id="FUXC01000003">
    <property type="protein sequence ID" value="SJZ64325.1"/>
    <property type="molecule type" value="Genomic_DNA"/>
</dbReference>
<dbReference type="InterPro" id="IPR014756">
    <property type="entry name" value="Ig_E-set"/>
</dbReference>
<dbReference type="SUPFAM" id="SSF81296">
    <property type="entry name" value="E set domains"/>
    <property type="match status" value="2"/>
</dbReference>
<keyword evidence="1" id="KW-0472">Membrane</keyword>
<evidence type="ECO:0000313" key="4">
    <source>
        <dbReference type="Proteomes" id="UP000190395"/>
    </source>
</evidence>
<dbReference type="SUPFAM" id="SSF54001">
    <property type="entry name" value="Cysteine proteinases"/>
    <property type="match status" value="1"/>
</dbReference>
<keyword evidence="4" id="KW-1185">Reference proteome</keyword>
<dbReference type="STRING" id="225004.SAMN02745152_00840"/>
<dbReference type="InterPro" id="IPR013783">
    <property type="entry name" value="Ig-like_fold"/>
</dbReference>
<name>A0A1T4MBP2_9SPIR</name>
<dbReference type="SMART" id="SM00460">
    <property type="entry name" value="TGc"/>
    <property type="match status" value="1"/>
</dbReference>
<dbReference type="InterPro" id="IPR002931">
    <property type="entry name" value="Transglutaminase-like"/>
</dbReference>
<dbReference type="OrthoDB" id="9787782at2"/>
<sequence>MKIAEKFSVLFRKYPLFRTCSIIFAILFVLGFVSIITYQARKIPQIDSIVPSVGSPGDVMVIAGRNFGSLKNSSDFVEVGGSRITASGYLEWTDEHIKLILPSNVQDGLVIVSTKAGQSKPGFFANEAGIPVEVPPDTKTTMPVISSVSPESAFVGQLLVLSGTNFGTVRSNSKIFFTANLPENSTSSDDIAFIEAAGEDYDYEYWSNSEIHVRVPNGAASGHIYVQTEKGTSNYAGVNLKSTLGTKKYSDKKTYLIHLNTDIDDINSKSNTTLSLHVPRPVKNSRQPFVQMTECAPEPVFENYQDTVIHQTELSKTSSKKLTFTHNFVVEDYAVQTKVNVKNVKPFAAKSRVLYTAFTKPDEVIASEDEDFVGLAKKIVKKETNPYLQAKMIYEYMLENFAVTKKLRKPGSEVKDLLEDKKGDSYDFAIVYTTLLRALKIPCLPVAGILVDSDMRAFSHWWSEFYIENFGWIPVDIALGSGLEYKSFKNVEDPKTFYFGNIDSQHIIFSRGYNEVKPTLSGGHIVSRDRTFAVQSIWEESSAGTVNYSSLWNEPVIAGVY</sequence>
<dbReference type="CDD" id="cd00603">
    <property type="entry name" value="IPT_PCSR"/>
    <property type="match status" value="1"/>
</dbReference>
<dbReference type="Proteomes" id="UP000190395">
    <property type="component" value="Unassembled WGS sequence"/>
</dbReference>
<dbReference type="RefSeq" id="WP_078930589.1">
    <property type="nucleotide sequence ID" value="NZ_FUXC01000003.1"/>
</dbReference>
<dbReference type="AlphaFoldDB" id="A0A1T4MBP2"/>
<proteinExistence type="predicted"/>
<dbReference type="Pfam" id="PF01841">
    <property type="entry name" value="Transglut_core"/>
    <property type="match status" value="1"/>
</dbReference>
<reference evidence="3 4" key="1">
    <citation type="submission" date="2017-02" db="EMBL/GenBank/DDBJ databases">
        <authorList>
            <person name="Peterson S.W."/>
        </authorList>
    </citation>
    <scope>NUCLEOTIDE SEQUENCE [LARGE SCALE GENOMIC DNA]</scope>
    <source>
        <strain evidence="3 4">ATCC BAA-909</strain>
    </source>
</reference>
<dbReference type="Gene3D" id="3.10.620.30">
    <property type="match status" value="1"/>
</dbReference>
<dbReference type="InterPro" id="IPR038765">
    <property type="entry name" value="Papain-like_cys_pep_sf"/>
</dbReference>
<organism evidence="3 4">
    <name type="scientific">Treponema berlinense</name>
    <dbReference type="NCBI Taxonomy" id="225004"/>
    <lineage>
        <taxon>Bacteria</taxon>
        <taxon>Pseudomonadati</taxon>
        <taxon>Spirochaetota</taxon>
        <taxon>Spirochaetia</taxon>
        <taxon>Spirochaetales</taxon>
        <taxon>Treponemataceae</taxon>
        <taxon>Treponema</taxon>
    </lineage>
</organism>
<evidence type="ECO:0000259" key="2">
    <source>
        <dbReference type="SMART" id="SM00460"/>
    </source>
</evidence>
<dbReference type="InterPro" id="IPR002909">
    <property type="entry name" value="IPT_dom"/>
</dbReference>
<feature type="domain" description="Transglutaminase-like" evidence="2">
    <location>
        <begin position="417"/>
        <end position="479"/>
    </location>
</feature>
<dbReference type="Pfam" id="PF01833">
    <property type="entry name" value="TIG"/>
    <property type="match status" value="2"/>
</dbReference>
<gene>
    <name evidence="3" type="ORF">SAMN02745152_00840</name>
</gene>
<accession>A0A1T4MBP2</accession>